<dbReference type="Ensembl" id="ENSRFET00010032756.1">
    <property type="protein sequence ID" value="ENSRFEP00010030196.1"/>
    <property type="gene ID" value="ENSRFEG00010020010.1"/>
</dbReference>
<dbReference type="PRINTS" id="PR00436">
    <property type="entry name" value="INTERLEUKIN8"/>
</dbReference>
<evidence type="ECO:0000259" key="10">
    <source>
        <dbReference type="SMART" id="SM00199"/>
    </source>
</evidence>
<reference evidence="11" key="4">
    <citation type="submission" date="2025-08" db="UniProtKB">
        <authorList>
            <consortium name="Ensembl"/>
        </authorList>
    </citation>
    <scope>IDENTIFICATION</scope>
</reference>
<keyword evidence="8" id="KW-0145">Chemotaxis</keyword>
<evidence type="ECO:0000256" key="1">
    <source>
        <dbReference type="ARBA" id="ARBA00004613"/>
    </source>
</evidence>
<dbReference type="Pfam" id="PF00048">
    <property type="entry name" value="IL8"/>
    <property type="match status" value="1"/>
</dbReference>
<dbReference type="GO" id="GO:0006955">
    <property type="term" value="P:immune response"/>
    <property type="evidence" value="ECO:0007669"/>
    <property type="project" value="InterPro"/>
</dbReference>
<reference evidence="12" key="3">
    <citation type="submission" date="2018-12" db="EMBL/GenBank/DDBJ databases">
        <title>G10K-VGP greater horseshoe bat female genome, primary haplotype.</title>
        <authorList>
            <person name="Teeling E."/>
            <person name="Myers G."/>
            <person name="Vernes S."/>
            <person name="Pippel M."/>
            <person name="Winkler S."/>
            <person name="Fedrigo O."/>
            <person name="Rhie A."/>
            <person name="Koren S."/>
            <person name="Phillippy A."/>
            <person name="Lewin H."/>
            <person name="Damas J."/>
            <person name="Howe K."/>
            <person name="Mountcastle J."/>
            <person name="Jarvis E.D."/>
        </authorList>
    </citation>
    <scope>NUCLEOTIDE SEQUENCE [LARGE SCALE GENOMIC DNA]</scope>
</reference>
<dbReference type="InterPro" id="IPR001811">
    <property type="entry name" value="Chemokine_IL8-like_dom"/>
</dbReference>
<dbReference type="InterPro" id="IPR033899">
    <property type="entry name" value="CXC_Chemokine_domain"/>
</dbReference>
<dbReference type="InterPro" id="IPR018048">
    <property type="entry name" value="Chemokine_CXC_CS"/>
</dbReference>
<name>A0A671FWV9_RHIFE</name>
<keyword evidence="12" id="KW-1185">Reference proteome</keyword>
<reference evidence="11" key="5">
    <citation type="submission" date="2025-09" db="UniProtKB">
        <authorList>
            <consortium name="Ensembl"/>
        </authorList>
    </citation>
    <scope>IDENTIFICATION</scope>
</reference>
<dbReference type="PROSITE" id="PS00471">
    <property type="entry name" value="SMALL_CYTOKINES_CXC"/>
    <property type="match status" value="1"/>
</dbReference>
<keyword evidence="7" id="KW-0395">Inflammatory response</keyword>
<evidence type="ECO:0000256" key="3">
    <source>
        <dbReference type="ARBA" id="ARBA00022514"/>
    </source>
</evidence>
<evidence type="ECO:0000256" key="4">
    <source>
        <dbReference type="ARBA" id="ARBA00022525"/>
    </source>
</evidence>
<dbReference type="SMART" id="SM00199">
    <property type="entry name" value="SCY"/>
    <property type="match status" value="1"/>
</dbReference>
<feature type="domain" description="Chemokine interleukin-8-like" evidence="10">
    <location>
        <begin position="40"/>
        <end position="100"/>
    </location>
</feature>
<accession>A0A671FWV9</accession>
<dbReference type="FunFam" id="2.40.50.40:FF:000004">
    <property type="entry name" value="C-X-C motif chemokine"/>
    <property type="match status" value="1"/>
</dbReference>
<evidence type="ECO:0000256" key="7">
    <source>
        <dbReference type="ARBA" id="ARBA00023198"/>
    </source>
</evidence>
<dbReference type="InParanoid" id="A0A671FWV9"/>
<dbReference type="CDD" id="cd00273">
    <property type="entry name" value="Chemokine_CXC"/>
    <property type="match status" value="1"/>
</dbReference>
<reference evidence="11 12" key="1">
    <citation type="journal article" date="2015" name="Annu Rev Anim Biosci">
        <title>The Genome 10K Project: a way forward.</title>
        <authorList>
            <person name="Koepfli K.P."/>
            <person name="Paten B."/>
            <person name="O'Brien S.J."/>
            <person name="Koepfli K.P."/>
            <person name="Paten B."/>
            <person name="Antunes A."/>
            <person name="Belov K."/>
            <person name="Bustamante C."/>
            <person name="Castoe T.A."/>
            <person name="Clawson H."/>
            <person name="Crawford A.J."/>
            <person name="Diekhans M."/>
            <person name="Distel D."/>
            <person name="Durbin R."/>
            <person name="Earl D."/>
            <person name="Fujita M.K."/>
            <person name="Gamble T."/>
            <person name="Georges A."/>
            <person name="Gemmell N."/>
            <person name="Gilbert M.T."/>
            <person name="Graves J.M."/>
            <person name="Green R.E."/>
            <person name="Hickey G."/>
            <person name="Jarvis E.D."/>
            <person name="Johnson W."/>
            <person name="Komissarov A."/>
            <person name="Korf I."/>
            <person name="Kuhn R."/>
            <person name="Larkin D.M."/>
            <person name="Lewin H."/>
            <person name="Lopez J.V."/>
            <person name="Ma J."/>
            <person name="Marques-Bonet T."/>
            <person name="Miller W."/>
            <person name="Murphy R."/>
            <person name="Pevzner P."/>
            <person name="Shapiro B."/>
            <person name="Steiner C."/>
            <person name="Tamazian G."/>
            <person name="Venkatesh B."/>
            <person name="Wang J."/>
            <person name="Wayne R."/>
            <person name="Wiley E."/>
            <person name="Yang H."/>
            <person name="Zhang G."/>
            <person name="Haussler D."/>
            <person name="Ryder O."/>
            <person name="O'Brien S.J."/>
        </authorList>
    </citation>
    <scope>NUCLEOTIDE SEQUENCE</scope>
</reference>
<keyword evidence="5" id="KW-0339">Growth factor</keyword>
<dbReference type="GeneTree" id="ENSGT00940000155233"/>
<dbReference type="GO" id="GO:0005615">
    <property type="term" value="C:extracellular space"/>
    <property type="evidence" value="ECO:0007669"/>
    <property type="project" value="UniProtKB-UniRule"/>
</dbReference>
<dbReference type="Proteomes" id="UP000472240">
    <property type="component" value="Chromosome 5"/>
</dbReference>
<dbReference type="InterPro" id="IPR039809">
    <property type="entry name" value="Chemokine_b/g/d"/>
</dbReference>
<dbReference type="GO" id="GO:0030593">
    <property type="term" value="P:neutrophil chemotaxis"/>
    <property type="evidence" value="ECO:0007669"/>
    <property type="project" value="UniProtKB-ARBA"/>
</dbReference>
<dbReference type="Gene3D" id="2.40.50.40">
    <property type="match status" value="1"/>
</dbReference>
<protein>
    <recommendedName>
        <fullName evidence="8">C-X-C motif chemokine</fullName>
    </recommendedName>
</protein>
<evidence type="ECO:0000256" key="5">
    <source>
        <dbReference type="ARBA" id="ARBA00023030"/>
    </source>
</evidence>
<dbReference type="PROSITE" id="PS51257">
    <property type="entry name" value="PROKAR_LIPOPROTEIN"/>
    <property type="match status" value="1"/>
</dbReference>
<dbReference type="GO" id="GO:0006954">
    <property type="term" value="P:inflammatory response"/>
    <property type="evidence" value="ECO:0007669"/>
    <property type="project" value="UniProtKB-KW"/>
</dbReference>
<organism evidence="11 12">
    <name type="scientific">Rhinolophus ferrumequinum</name>
    <name type="common">Greater horseshoe bat</name>
    <dbReference type="NCBI Taxonomy" id="59479"/>
    <lineage>
        <taxon>Eukaryota</taxon>
        <taxon>Metazoa</taxon>
        <taxon>Chordata</taxon>
        <taxon>Craniata</taxon>
        <taxon>Vertebrata</taxon>
        <taxon>Euteleostomi</taxon>
        <taxon>Mammalia</taxon>
        <taxon>Eutheria</taxon>
        <taxon>Laurasiatheria</taxon>
        <taxon>Chiroptera</taxon>
        <taxon>Yinpterochiroptera</taxon>
        <taxon>Rhinolophoidea</taxon>
        <taxon>Rhinolophidae</taxon>
        <taxon>Rhinolophinae</taxon>
        <taxon>Rhinolophus</taxon>
    </lineage>
</organism>
<dbReference type="GO" id="GO:0042119">
    <property type="term" value="P:neutrophil activation"/>
    <property type="evidence" value="ECO:0007669"/>
    <property type="project" value="UniProtKB-ARBA"/>
</dbReference>
<dbReference type="GO" id="GO:0008083">
    <property type="term" value="F:growth factor activity"/>
    <property type="evidence" value="ECO:0007669"/>
    <property type="project" value="UniProtKB-KW"/>
</dbReference>
<reference evidence="11 12" key="2">
    <citation type="journal article" date="2018" name="Annu Rev Anim Biosci">
        <title>Bat Biology, Genomes, and the Bat1K Project: To Generate Chromosome-Level Genomes for All Living Bat Species.</title>
        <authorList>
            <person name="Teeling E.C."/>
            <person name="Vernes S.C."/>
            <person name="Davalos L.M."/>
            <person name="Ray D.A."/>
            <person name="Gilbert M.T.P."/>
            <person name="Myers E."/>
        </authorList>
    </citation>
    <scope>NUCLEOTIDE SEQUENCE</scope>
</reference>
<gene>
    <name evidence="11" type="primary">LOC117022320</name>
</gene>
<dbReference type="GO" id="GO:0008009">
    <property type="term" value="F:chemokine activity"/>
    <property type="evidence" value="ECO:0007669"/>
    <property type="project" value="InterPro"/>
</dbReference>
<dbReference type="AlphaFoldDB" id="A0A671FWV9"/>
<dbReference type="FunCoup" id="A0A671FWV9">
    <property type="interactions" value="361"/>
</dbReference>
<keyword evidence="8" id="KW-0732">Signal</keyword>
<comment type="subcellular location">
    <subcellularLocation>
        <location evidence="1 8">Secreted</location>
    </subcellularLocation>
</comment>
<sequence length="153" mass="16639">MARTATAATPCAPRLLRAALLLLLLVAACRRAAGAPVVTELRCQCLKTLQGIHIKNIQSVKVTSPGPHCDRTEVIATLKDGQEVCLNPAAPLVKKIIAKMLKKAAPTDQRKQEADPWLYLKQTLSLEKSKEKEESSTPKIGQNMSQPYVLSIS</sequence>
<evidence type="ECO:0000256" key="9">
    <source>
        <dbReference type="SAM" id="MobiDB-lite"/>
    </source>
</evidence>
<evidence type="ECO:0000256" key="8">
    <source>
        <dbReference type="RuleBase" id="RU361149"/>
    </source>
</evidence>
<comment type="similarity">
    <text evidence="2 8">Belongs to the intercrine alpha (chemokine CxC) family.</text>
</comment>
<feature type="region of interest" description="Disordered" evidence="9">
    <location>
        <begin position="128"/>
        <end position="153"/>
    </location>
</feature>
<evidence type="ECO:0000313" key="12">
    <source>
        <dbReference type="Proteomes" id="UP000472240"/>
    </source>
</evidence>
<evidence type="ECO:0000313" key="11">
    <source>
        <dbReference type="Ensembl" id="ENSRFEP00010030196.1"/>
    </source>
</evidence>
<evidence type="ECO:0000256" key="2">
    <source>
        <dbReference type="ARBA" id="ARBA00010665"/>
    </source>
</evidence>
<dbReference type="PANTHER" id="PTHR12015">
    <property type="entry name" value="SMALL INDUCIBLE CYTOKINE A"/>
    <property type="match status" value="1"/>
</dbReference>
<dbReference type="SUPFAM" id="SSF54117">
    <property type="entry name" value="Interleukin 8-like chemokines"/>
    <property type="match status" value="1"/>
</dbReference>
<evidence type="ECO:0000256" key="6">
    <source>
        <dbReference type="ARBA" id="ARBA00023157"/>
    </source>
</evidence>
<feature type="chain" id="PRO_5025709434" description="C-X-C motif chemokine" evidence="8">
    <location>
        <begin position="35"/>
        <end position="153"/>
    </location>
</feature>
<proteinExistence type="inferred from homology"/>
<feature type="signal peptide" evidence="8">
    <location>
        <begin position="1"/>
        <end position="34"/>
    </location>
</feature>
<dbReference type="PRINTS" id="PR00437">
    <property type="entry name" value="SMALLCYTKCXC"/>
</dbReference>
<dbReference type="InterPro" id="IPR036048">
    <property type="entry name" value="Interleukin_8-like_sf"/>
</dbReference>
<keyword evidence="4 8" id="KW-0964">Secreted</keyword>
<keyword evidence="6" id="KW-1015">Disulfide bond</keyword>
<keyword evidence="3 8" id="KW-0202">Cytokine</keyword>
<feature type="compositionally biased region" description="Polar residues" evidence="9">
    <location>
        <begin position="137"/>
        <end position="153"/>
    </location>
</feature>
<dbReference type="InterPro" id="IPR001089">
    <property type="entry name" value="Chemokine_CXC"/>
</dbReference>
<dbReference type="PANTHER" id="PTHR12015:SF192">
    <property type="entry name" value="GROWTH-REGULATED ALPHA PROTEIN"/>
    <property type="match status" value="1"/>
</dbReference>